<gene>
    <name evidence="1" type="ORF">S01H1_74999</name>
</gene>
<dbReference type="AlphaFoldDB" id="X0XSU9"/>
<feature type="non-terminal residue" evidence="1">
    <location>
        <position position="1"/>
    </location>
</feature>
<organism evidence="1">
    <name type="scientific">marine sediment metagenome</name>
    <dbReference type="NCBI Taxonomy" id="412755"/>
    <lineage>
        <taxon>unclassified sequences</taxon>
        <taxon>metagenomes</taxon>
        <taxon>ecological metagenomes</taxon>
    </lineage>
</organism>
<evidence type="ECO:0000313" key="1">
    <source>
        <dbReference type="EMBL" id="GAG46284.1"/>
    </source>
</evidence>
<protein>
    <submittedName>
        <fullName evidence="1">Uncharacterized protein</fullName>
    </submittedName>
</protein>
<sequence>EPSVQLIDMITADMGNIETEVTMLENKHHVNEITGFSIDTYCAVVRARDTLTGASGLGTAEEVINWDDWTREKNPKSFALTNSIRKAERNAKERIIPVPRKVIVTLIKKMIAEHVAGKK</sequence>
<name>X0XSU9_9ZZZZ</name>
<dbReference type="EMBL" id="BARS01050210">
    <property type="protein sequence ID" value="GAG46284.1"/>
    <property type="molecule type" value="Genomic_DNA"/>
</dbReference>
<reference evidence="1" key="1">
    <citation type="journal article" date="2014" name="Front. Microbiol.">
        <title>High frequency of phylogenetically diverse reductive dehalogenase-homologous genes in deep subseafloor sedimentary metagenomes.</title>
        <authorList>
            <person name="Kawai M."/>
            <person name="Futagami T."/>
            <person name="Toyoda A."/>
            <person name="Takaki Y."/>
            <person name="Nishi S."/>
            <person name="Hori S."/>
            <person name="Arai W."/>
            <person name="Tsubouchi T."/>
            <person name="Morono Y."/>
            <person name="Uchiyama I."/>
            <person name="Ito T."/>
            <person name="Fujiyama A."/>
            <person name="Inagaki F."/>
            <person name="Takami H."/>
        </authorList>
    </citation>
    <scope>NUCLEOTIDE SEQUENCE</scope>
    <source>
        <strain evidence="1">Expedition CK06-06</strain>
    </source>
</reference>
<accession>X0XSU9</accession>
<comment type="caution">
    <text evidence="1">The sequence shown here is derived from an EMBL/GenBank/DDBJ whole genome shotgun (WGS) entry which is preliminary data.</text>
</comment>
<proteinExistence type="predicted"/>